<comment type="caution">
    <text evidence="1">The sequence shown here is derived from an EMBL/GenBank/DDBJ whole genome shotgun (WGS) entry which is preliminary data.</text>
</comment>
<protein>
    <submittedName>
        <fullName evidence="1">Uncharacterized protein</fullName>
    </submittedName>
</protein>
<sequence>MSVVQMQLDPLLVLVLRTIIDSVGIVDQKANDHVGVECGKASLPIVNDVERNSNSKGRRGGKDQVVEVEALRSL</sequence>
<name>A0ABR2QDB5_9ROSI</name>
<dbReference type="Proteomes" id="UP001396334">
    <property type="component" value="Unassembled WGS sequence"/>
</dbReference>
<evidence type="ECO:0000313" key="1">
    <source>
        <dbReference type="EMBL" id="KAK8998663.1"/>
    </source>
</evidence>
<keyword evidence="2" id="KW-1185">Reference proteome</keyword>
<dbReference type="EMBL" id="JBBPBN010000041">
    <property type="protein sequence ID" value="KAK8998663.1"/>
    <property type="molecule type" value="Genomic_DNA"/>
</dbReference>
<gene>
    <name evidence="1" type="ORF">V6N11_084049</name>
</gene>
<organism evidence="1 2">
    <name type="scientific">Hibiscus sabdariffa</name>
    <name type="common">roselle</name>
    <dbReference type="NCBI Taxonomy" id="183260"/>
    <lineage>
        <taxon>Eukaryota</taxon>
        <taxon>Viridiplantae</taxon>
        <taxon>Streptophyta</taxon>
        <taxon>Embryophyta</taxon>
        <taxon>Tracheophyta</taxon>
        <taxon>Spermatophyta</taxon>
        <taxon>Magnoliopsida</taxon>
        <taxon>eudicotyledons</taxon>
        <taxon>Gunneridae</taxon>
        <taxon>Pentapetalae</taxon>
        <taxon>rosids</taxon>
        <taxon>malvids</taxon>
        <taxon>Malvales</taxon>
        <taxon>Malvaceae</taxon>
        <taxon>Malvoideae</taxon>
        <taxon>Hibiscus</taxon>
    </lineage>
</organism>
<evidence type="ECO:0000313" key="2">
    <source>
        <dbReference type="Proteomes" id="UP001396334"/>
    </source>
</evidence>
<proteinExistence type="predicted"/>
<accession>A0ABR2QDB5</accession>
<reference evidence="1 2" key="1">
    <citation type="journal article" date="2024" name="G3 (Bethesda)">
        <title>Genome assembly of Hibiscus sabdariffa L. provides insights into metabolisms of medicinal natural products.</title>
        <authorList>
            <person name="Kim T."/>
        </authorList>
    </citation>
    <scope>NUCLEOTIDE SEQUENCE [LARGE SCALE GENOMIC DNA]</scope>
    <source>
        <strain evidence="1">TK-2024</strain>
        <tissue evidence="1">Old leaves</tissue>
    </source>
</reference>